<protein>
    <submittedName>
        <fullName evidence="2">Uncharacterized protein</fullName>
    </submittedName>
</protein>
<feature type="region of interest" description="Disordered" evidence="1">
    <location>
        <begin position="1"/>
        <end position="43"/>
    </location>
</feature>
<proteinExistence type="predicted"/>
<reference evidence="3" key="1">
    <citation type="journal article" date="2014" name="Science">
        <title>Ancient hybridizations among the ancestral genomes of bread wheat.</title>
        <authorList>
            <consortium name="International Wheat Genome Sequencing Consortium,"/>
            <person name="Marcussen T."/>
            <person name="Sandve S.R."/>
            <person name="Heier L."/>
            <person name="Spannagl M."/>
            <person name="Pfeifer M."/>
            <person name="Jakobsen K.S."/>
            <person name="Wulff B.B."/>
            <person name="Steuernagel B."/>
            <person name="Mayer K.F."/>
            <person name="Olsen O.A."/>
        </authorList>
    </citation>
    <scope>NUCLEOTIDE SEQUENCE [LARGE SCALE GENOMIC DNA]</scope>
    <source>
        <strain evidence="3">cv. AL8/78</strain>
    </source>
</reference>
<organism evidence="2 3">
    <name type="scientific">Aegilops tauschii subsp. strangulata</name>
    <name type="common">Goatgrass</name>
    <dbReference type="NCBI Taxonomy" id="200361"/>
    <lineage>
        <taxon>Eukaryota</taxon>
        <taxon>Viridiplantae</taxon>
        <taxon>Streptophyta</taxon>
        <taxon>Embryophyta</taxon>
        <taxon>Tracheophyta</taxon>
        <taxon>Spermatophyta</taxon>
        <taxon>Magnoliopsida</taxon>
        <taxon>Liliopsida</taxon>
        <taxon>Poales</taxon>
        <taxon>Poaceae</taxon>
        <taxon>BOP clade</taxon>
        <taxon>Pooideae</taxon>
        <taxon>Triticodae</taxon>
        <taxon>Triticeae</taxon>
        <taxon>Triticinae</taxon>
        <taxon>Aegilops</taxon>
    </lineage>
</organism>
<feature type="compositionally biased region" description="Low complexity" evidence="1">
    <location>
        <begin position="115"/>
        <end position="124"/>
    </location>
</feature>
<dbReference type="AlphaFoldDB" id="A0A452YNV2"/>
<evidence type="ECO:0000313" key="2">
    <source>
        <dbReference type="EnsemblPlants" id="AET1Gv20483200.11"/>
    </source>
</evidence>
<feature type="region of interest" description="Disordered" evidence="1">
    <location>
        <begin position="60"/>
        <end position="124"/>
    </location>
</feature>
<sequence length="124" mass="13127">RTLEPRAGSESSEGTGQRPHPAGRGEPSWPWPPSRARPTPTTVPDFDLISVVVAAHDSTIFTHATPRPPPLAAPPSPSSNRRLGGESRIEQFGGKQSRDTHPQRDRHNGGKQPRGAGAAAAPVP</sequence>
<name>A0A452YNV2_AEGTS</name>
<feature type="compositionally biased region" description="Pro residues" evidence="1">
    <location>
        <begin position="66"/>
        <end position="77"/>
    </location>
</feature>
<evidence type="ECO:0000256" key="1">
    <source>
        <dbReference type="SAM" id="MobiDB-lite"/>
    </source>
</evidence>
<reference evidence="2" key="4">
    <citation type="submission" date="2019-03" db="UniProtKB">
        <authorList>
            <consortium name="EnsemblPlants"/>
        </authorList>
    </citation>
    <scope>IDENTIFICATION</scope>
</reference>
<reference evidence="2" key="3">
    <citation type="journal article" date="2017" name="Nature">
        <title>Genome sequence of the progenitor of the wheat D genome Aegilops tauschii.</title>
        <authorList>
            <person name="Luo M.C."/>
            <person name="Gu Y.Q."/>
            <person name="Puiu D."/>
            <person name="Wang H."/>
            <person name="Twardziok S.O."/>
            <person name="Deal K.R."/>
            <person name="Huo N."/>
            <person name="Zhu T."/>
            <person name="Wang L."/>
            <person name="Wang Y."/>
            <person name="McGuire P.E."/>
            <person name="Liu S."/>
            <person name="Long H."/>
            <person name="Ramasamy R.K."/>
            <person name="Rodriguez J.C."/>
            <person name="Van S.L."/>
            <person name="Yuan L."/>
            <person name="Wang Z."/>
            <person name="Xia Z."/>
            <person name="Xiao L."/>
            <person name="Anderson O.D."/>
            <person name="Ouyang S."/>
            <person name="Liang Y."/>
            <person name="Zimin A.V."/>
            <person name="Pertea G."/>
            <person name="Qi P."/>
            <person name="Bennetzen J.L."/>
            <person name="Dai X."/>
            <person name="Dawson M.W."/>
            <person name="Muller H.G."/>
            <person name="Kugler K."/>
            <person name="Rivarola-Duarte L."/>
            <person name="Spannagl M."/>
            <person name="Mayer K.F.X."/>
            <person name="Lu F.H."/>
            <person name="Bevan M.W."/>
            <person name="Leroy P."/>
            <person name="Li P."/>
            <person name="You F.M."/>
            <person name="Sun Q."/>
            <person name="Liu Z."/>
            <person name="Lyons E."/>
            <person name="Wicker T."/>
            <person name="Salzberg S.L."/>
            <person name="Devos K.M."/>
            <person name="Dvorak J."/>
        </authorList>
    </citation>
    <scope>NUCLEOTIDE SEQUENCE [LARGE SCALE GENOMIC DNA]</scope>
    <source>
        <strain evidence="2">cv. AL8/78</strain>
    </source>
</reference>
<evidence type="ECO:0000313" key="3">
    <source>
        <dbReference type="Proteomes" id="UP000015105"/>
    </source>
</evidence>
<reference evidence="2" key="5">
    <citation type="journal article" date="2021" name="G3 (Bethesda)">
        <title>Aegilops tauschii genome assembly Aet v5.0 features greater sequence contiguity and improved annotation.</title>
        <authorList>
            <person name="Wang L."/>
            <person name="Zhu T."/>
            <person name="Rodriguez J.C."/>
            <person name="Deal K.R."/>
            <person name="Dubcovsky J."/>
            <person name="McGuire P.E."/>
            <person name="Lux T."/>
            <person name="Spannagl M."/>
            <person name="Mayer K.F.X."/>
            <person name="Baldrich P."/>
            <person name="Meyers B.C."/>
            <person name="Huo N."/>
            <person name="Gu Y.Q."/>
            <person name="Zhou H."/>
            <person name="Devos K.M."/>
            <person name="Bennetzen J.L."/>
            <person name="Unver T."/>
            <person name="Budak H."/>
            <person name="Gulick P.J."/>
            <person name="Galiba G."/>
            <person name="Kalapos B."/>
            <person name="Nelson D.R."/>
            <person name="Li P."/>
            <person name="You F.M."/>
            <person name="Luo M.C."/>
            <person name="Dvorak J."/>
        </authorList>
    </citation>
    <scope>NUCLEOTIDE SEQUENCE [LARGE SCALE GENOMIC DNA]</scope>
    <source>
        <strain evidence="2">cv. AL8/78</strain>
    </source>
</reference>
<feature type="compositionally biased region" description="Basic and acidic residues" evidence="1">
    <location>
        <begin position="96"/>
        <end position="108"/>
    </location>
</feature>
<dbReference type="Gramene" id="AET1Gv20483200.11">
    <property type="protein sequence ID" value="AET1Gv20483200.11"/>
    <property type="gene ID" value="AET1Gv20483200"/>
</dbReference>
<accession>A0A452YNV2</accession>
<dbReference type="Proteomes" id="UP000015105">
    <property type="component" value="Chromosome 1D"/>
</dbReference>
<dbReference type="EnsemblPlants" id="AET1Gv20483200.11">
    <property type="protein sequence ID" value="AET1Gv20483200.11"/>
    <property type="gene ID" value="AET1Gv20483200"/>
</dbReference>
<keyword evidence="3" id="KW-1185">Reference proteome</keyword>
<reference evidence="3" key="2">
    <citation type="journal article" date="2017" name="Nat. Plants">
        <title>The Aegilops tauschii genome reveals multiple impacts of transposons.</title>
        <authorList>
            <person name="Zhao G."/>
            <person name="Zou C."/>
            <person name="Li K."/>
            <person name="Wang K."/>
            <person name="Li T."/>
            <person name="Gao L."/>
            <person name="Zhang X."/>
            <person name="Wang H."/>
            <person name="Yang Z."/>
            <person name="Liu X."/>
            <person name="Jiang W."/>
            <person name="Mao L."/>
            <person name="Kong X."/>
            <person name="Jiao Y."/>
            <person name="Jia J."/>
        </authorList>
    </citation>
    <scope>NUCLEOTIDE SEQUENCE [LARGE SCALE GENOMIC DNA]</scope>
    <source>
        <strain evidence="3">cv. AL8/78</strain>
    </source>
</reference>